<sequence>MSVADDRTVSVDWWRDAVIYQVYVRSFADGNGDGVGDLAGVRQRLGYLADLGVDAIWLTPFYTSPMVDGGYDVADYRTVDPLFGDLAESERLLEDARAHGLRTIVDIVPNHTSSAHSWFIAALGAAPGSAERDRYIFRDGTGQGGEDPPNDWESVFGGPAWTRVADGQWYLHLFDPEQPDLNWENSEVRAEFADILRFWLDRGVDGFRIDVAHGMIKAAGLPDVGYAEQIELLGSTELPYFDQDGVHEIYREWRKILDSYPGERIAVAEAWAPSAQRLANYLRPDELHQAFNFHYVDTEWSATGFRKAIDESLRTVAEVGAPATWVLSNHDLQRHVTRYGDGARGLRRARAAALLNLALPGSAYLYQGEELGLPEVTDLPDEVLVDPKWVRSGYTDRGRDGCRVPLPWAGTSAPFDFSQAADTWLPQPASWADYTVAAQREDPDSTLALYRTALSLRRGFAGTELRWLDPVRLGAGDTDELLAFEREGGLVCTVNFGPSTVEITRPGTLVLASYPAAGGESDDPGAQTVTLPAESAVWWTATRDE</sequence>
<dbReference type="CDD" id="cd11332">
    <property type="entry name" value="AmyAc_OligoGlu_TS"/>
    <property type="match status" value="1"/>
</dbReference>
<dbReference type="Gene3D" id="3.20.20.80">
    <property type="entry name" value="Glycosidases"/>
    <property type="match status" value="2"/>
</dbReference>
<evidence type="ECO:0000256" key="1">
    <source>
        <dbReference type="ARBA" id="ARBA00008061"/>
    </source>
</evidence>
<dbReference type="EMBL" id="SLXQ01000020">
    <property type="protein sequence ID" value="TCP43870.1"/>
    <property type="molecule type" value="Genomic_DNA"/>
</dbReference>
<feature type="domain" description="Glycosyl hydrolase family 13 catalytic" evidence="3">
    <location>
        <begin position="21"/>
        <end position="403"/>
    </location>
</feature>
<dbReference type="Gene3D" id="3.90.400.10">
    <property type="entry name" value="Oligo-1,6-glucosidase, Domain 2"/>
    <property type="match status" value="1"/>
</dbReference>
<evidence type="ECO:0000256" key="2">
    <source>
        <dbReference type="ARBA" id="ARBA00023180"/>
    </source>
</evidence>
<organism evidence="4 5">
    <name type="scientific">Tamaricihabitans halophyticus</name>
    <dbReference type="NCBI Taxonomy" id="1262583"/>
    <lineage>
        <taxon>Bacteria</taxon>
        <taxon>Bacillati</taxon>
        <taxon>Actinomycetota</taxon>
        <taxon>Actinomycetes</taxon>
        <taxon>Pseudonocardiales</taxon>
        <taxon>Pseudonocardiaceae</taxon>
        <taxon>Tamaricihabitans</taxon>
    </lineage>
</organism>
<keyword evidence="5" id="KW-1185">Reference proteome</keyword>
<dbReference type="InterPro" id="IPR006047">
    <property type="entry name" value="GH13_cat_dom"/>
</dbReference>
<gene>
    <name evidence="4" type="ORF">EV191_12024</name>
</gene>
<reference evidence="4 5" key="1">
    <citation type="submission" date="2019-03" db="EMBL/GenBank/DDBJ databases">
        <title>Genomic Encyclopedia of Type Strains, Phase IV (KMG-IV): sequencing the most valuable type-strain genomes for metagenomic binning, comparative biology and taxonomic classification.</title>
        <authorList>
            <person name="Goeker M."/>
        </authorList>
    </citation>
    <scope>NUCLEOTIDE SEQUENCE [LARGE SCALE GENOMIC DNA]</scope>
    <source>
        <strain evidence="4 5">DSM 45765</strain>
    </source>
</reference>
<dbReference type="Proteomes" id="UP000294911">
    <property type="component" value="Unassembled WGS sequence"/>
</dbReference>
<evidence type="ECO:0000259" key="3">
    <source>
        <dbReference type="SMART" id="SM00642"/>
    </source>
</evidence>
<dbReference type="GO" id="GO:0009313">
    <property type="term" value="P:oligosaccharide catabolic process"/>
    <property type="evidence" value="ECO:0007669"/>
    <property type="project" value="TreeGrafter"/>
</dbReference>
<comment type="similarity">
    <text evidence="1">Belongs to the glycosyl hydrolase 13 family.</text>
</comment>
<dbReference type="InterPro" id="IPR017853">
    <property type="entry name" value="GH"/>
</dbReference>
<accession>A0A4R2Q5E1</accession>
<dbReference type="Pfam" id="PF00128">
    <property type="entry name" value="Alpha-amylase"/>
    <property type="match status" value="1"/>
</dbReference>
<protein>
    <submittedName>
        <fullName evidence="4">Alpha-glucosidase</fullName>
    </submittedName>
</protein>
<dbReference type="PANTHER" id="PTHR10357:SF179">
    <property type="entry name" value="NEUTRAL AND BASIC AMINO ACID TRANSPORT PROTEIN RBAT"/>
    <property type="match status" value="1"/>
</dbReference>
<dbReference type="GO" id="GO:0004556">
    <property type="term" value="F:alpha-amylase activity"/>
    <property type="evidence" value="ECO:0007669"/>
    <property type="project" value="TreeGrafter"/>
</dbReference>
<evidence type="ECO:0000313" key="4">
    <source>
        <dbReference type="EMBL" id="TCP43870.1"/>
    </source>
</evidence>
<dbReference type="FunFam" id="3.90.400.10:FF:000001">
    <property type="entry name" value="Maltase A3, isoform A"/>
    <property type="match status" value="1"/>
</dbReference>
<dbReference type="InterPro" id="IPR045857">
    <property type="entry name" value="O16G_dom_2"/>
</dbReference>
<keyword evidence="2" id="KW-0325">Glycoprotein</keyword>
<dbReference type="SUPFAM" id="SSF51445">
    <property type="entry name" value="(Trans)glycosidases"/>
    <property type="match status" value="1"/>
</dbReference>
<evidence type="ECO:0000313" key="5">
    <source>
        <dbReference type="Proteomes" id="UP000294911"/>
    </source>
</evidence>
<dbReference type="AlphaFoldDB" id="A0A4R2Q5E1"/>
<comment type="caution">
    <text evidence="4">The sequence shown here is derived from an EMBL/GenBank/DDBJ whole genome shotgun (WGS) entry which is preliminary data.</text>
</comment>
<name>A0A4R2Q5E1_9PSEU</name>
<dbReference type="SMART" id="SM00642">
    <property type="entry name" value="Aamy"/>
    <property type="match status" value="1"/>
</dbReference>
<proteinExistence type="inferred from homology"/>
<dbReference type="PANTHER" id="PTHR10357">
    <property type="entry name" value="ALPHA-AMYLASE FAMILY MEMBER"/>
    <property type="match status" value="1"/>
</dbReference>